<dbReference type="Proteomes" id="UP000199594">
    <property type="component" value="Unassembled WGS sequence"/>
</dbReference>
<comment type="subcellular location">
    <subcellularLocation>
        <location evidence="1 24">Cell inner membrane</location>
        <topology evidence="1 24">Multi-pass membrane protein</topology>
    </subcellularLocation>
</comment>
<keyword evidence="7 24" id="KW-0997">Cell inner membrane</keyword>
<dbReference type="PANTHER" id="PTHR34299:SF1">
    <property type="entry name" value="DIACYLGLYCEROL KINASE"/>
    <property type="match status" value="1"/>
</dbReference>
<feature type="binding site" evidence="22">
    <location>
        <begin position="96"/>
        <end position="98"/>
    </location>
    <ligand>
        <name>ATP</name>
        <dbReference type="ChEBI" id="CHEBI:30616"/>
    </ligand>
</feature>
<dbReference type="Gene3D" id="1.10.287.3610">
    <property type="match status" value="1"/>
</dbReference>
<feature type="binding site" evidence="21">
    <location>
        <position position="80"/>
    </location>
    <ligand>
        <name>substrate</name>
    </ligand>
</feature>
<feature type="binding site" evidence="21">
    <location>
        <begin position="41"/>
        <end position="45"/>
    </location>
    <ligand>
        <name>substrate</name>
    </ligand>
</feature>
<evidence type="ECO:0000256" key="8">
    <source>
        <dbReference type="ARBA" id="ARBA00022679"/>
    </source>
</evidence>
<evidence type="ECO:0000313" key="25">
    <source>
        <dbReference type="EMBL" id="SFT92072.1"/>
    </source>
</evidence>
<dbReference type="InterPro" id="IPR000829">
    <property type="entry name" value="DAGK"/>
</dbReference>
<dbReference type="EC" id="2.7.1.107" evidence="3 24"/>
<sequence length="133" mass="14417">MPTEPTGATDMKPGYTGWRHLIHSTRYSLRGLSAAFRHEAAFRQEVVACLLLLPLAAWIGESPVEWILLAGSCLLVLIVELLNSAIECAVDRIGPERHELAGRAKDIGSAAVMLALALAGLTWGLLAWQKFLA</sequence>
<keyword evidence="12 24" id="KW-0418">Kinase</keyword>
<evidence type="ECO:0000313" key="26">
    <source>
        <dbReference type="Proteomes" id="UP000199594"/>
    </source>
</evidence>
<dbReference type="EMBL" id="FPAQ01000032">
    <property type="protein sequence ID" value="SFT92072.1"/>
    <property type="molecule type" value="Genomic_DNA"/>
</dbReference>
<dbReference type="PROSITE" id="PS01069">
    <property type="entry name" value="DAGK_PROKAR"/>
    <property type="match status" value="1"/>
</dbReference>
<accession>A0A1I7BY46</accession>
<dbReference type="Pfam" id="PF01219">
    <property type="entry name" value="DAGK_prokar"/>
    <property type="match status" value="1"/>
</dbReference>
<evidence type="ECO:0000256" key="12">
    <source>
        <dbReference type="ARBA" id="ARBA00022777"/>
    </source>
</evidence>
<evidence type="ECO:0000256" key="1">
    <source>
        <dbReference type="ARBA" id="ARBA00004429"/>
    </source>
</evidence>
<keyword evidence="19 24" id="KW-1208">Phospholipid metabolism</keyword>
<keyword evidence="15 24" id="KW-1133">Transmembrane helix</keyword>
<comment type="caution">
    <text evidence="24">Lacks conserved residue(s) required for the propagation of feature annotation.</text>
</comment>
<proteinExistence type="inferred from homology"/>
<evidence type="ECO:0000256" key="19">
    <source>
        <dbReference type="ARBA" id="ARBA00023264"/>
    </source>
</evidence>
<comment type="catalytic activity">
    <reaction evidence="24">
        <text>a 1,2-diacyl-sn-glycerol + ATP = a 1,2-diacyl-sn-glycero-3-phosphate + ADP + H(+)</text>
        <dbReference type="Rhea" id="RHEA:10272"/>
        <dbReference type="ChEBI" id="CHEBI:15378"/>
        <dbReference type="ChEBI" id="CHEBI:17815"/>
        <dbReference type="ChEBI" id="CHEBI:30616"/>
        <dbReference type="ChEBI" id="CHEBI:58608"/>
        <dbReference type="ChEBI" id="CHEBI:456216"/>
        <dbReference type="EC" id="2.7.1.107"/>
    </reaction>
</comment>
<feature type="transmembrane region" description="Helical" evidence="24">
    <location>
        <begin position="66"/>
        <end position="86"/>
    </location>
</feature>
<dbReference type="InterPro" id="IPR033718">
    <property type="entry name" value="DAGK_prok"/>
</dbReference>
<evidence type="ECO:0000256" key="3">
    <source>
        <dbReference type="ARBA" id="ARBA00012133"/>
    </source>
</evidence>
<evidence type="ECO:0000256" key="5">
    <source>
        <dbReference type="ARBA" id="ARBA00022475"/>
    </source>
</evidence>
<evidence type="ECO:0000256" key="16">
    <source>
        <dbReference type="ARBA" id="ARBA00023098"/>
    </source>
</evidence>
<evidence type="ECO:0000256" key="22">
    <source>
        <dbReference type="PIRSR" id="PIRSR600829-3"/>
    </source>
</evidence>
<evidence type="ECO:0000256" key="24">
    <source>
        <dbReference type="RuleBase" id="RU363065"/>
    </source>
</evidence>
<dbReference type="GO" id="GO:0005524">
    <property type="term" value="F:ATP binding"/>
    <property type="evidence" value="ECO:0007669"/>
    <property type="project" value="UniProtKB-KW"/>
</dbReference>
<feature type="binding site" evidence="23">
    <location>
        <position position="87"/>
    </location>
    <ligand>
        <name>a divalent metal cation</name>
        <dbReference type="ChEBI" id="CHEBI:60240"/>
    </ligand>
</feature>
<keyword evidence="14 23" id="KW-0460">Magnesium</keyword>
<dbReference type="InterPro" id="IPR036945">
    <property type="entry name" value="DAGK_sf"/>
</dbReference>
<evidence type="ECO:0000256" key="21">
    <source>
        <dbReference type="PIRSR" id="PIRSR600829-2"/>
    </source>
</evidence>
<comment type="similarity">
    <text evidence="2 24">Belongs to the bacterial diacylglycerol kinase family.</text>
</comment>
<dbReference type="PANTHER" id="PTHR34299">
    <property type="entry name" value="DIACYLGLYCEROL KINASE"/>
    <property type="match status" value="1"/>
</dbReference>
<keyword evidence="6" id="KW-0444">Lipid biosynthesis</keyword>
<evidence type="ECO:0000256" key="14">
    <source>
        <dbReference type="ARBA" id="ARBA00022842"/>
    </source>
</evidence>
<feature type="binding site" evidence="23">
    <location>
        <position position="39"/>
    </location>
    <ligand>
        <name>a divalent metal cation</name>
        <dbReference type="ChEBI" id="CHEBI:60240"/>
    </ligand>
</feature>
<evidence type="ECO:0000256" key="18">
    <source>
        <dbReference type="ARBA" id="ARBA00023209"/>
    </source>
</evidence>
<keyword evidence="9 24" id="KW-0812">Transmembrane</keyword>
<gene>
    <name evidence="25" type="ORF">SAMN04487956_13210</name>
</gene>
<evidence type="ECO:0000256" key="17">
    <source>
        <dbReference type="ARBA" id="ARBA00023136"/>
    </source>
</evidence>
<dbReference type="GO" id="GO:0006654">
    <property type="term" value="P:phosphatidic acid biosynthetic process"/>
    <property type="evidence" value="ECO:0007669"/>
    <property type="project" value="InterPro"/>
</dbReference>
<evidence type="ECO:0000256" key="13">
    <source>
        <dbReference type="ARBA" id="ARBA00022840"/>
    </source>
</evidence>
<dbReference type="AlphaFoldDB" id="A0A1I7BY46"/>
<protein>
    <recommendedName>
        <fullName evidence="4 24">Diacylglycerol kinase</fullName>
        <ecNumber evidence="3 24">2.7.1.107</ecNumber>
    </recommendedName>
</protein>
<evidence type="ECO:0000256" key="20">
    <source>
        <dbReference type="PIRSR" id="PIRSR600829-1"/>
    </source>
</evidence>
<comment type="cofactor">
    <cofactor evidence="23">
        <name>Mg(2+)</name>
        <dbReference type="ChEBI" id="CHEBI:18420"/>
    </cofactor>
    <text evidence="23">Mn(2+), Zn(2+), Cd(2+) and Co(2+) support activity to lesser extents.</text>
</comment>
<keyword evidence="18" id="KW-0594">Phospholipid biosynthesis</keyword>
<evidence type="ECO:0000256" key="6">
    <source>
        <dbReference type="ARBA" id="ARBA00022516"/>
    </source>
</evidence>
<keyword evidence="5" id="KW-1003">Cell membrane</keyword>
<dbReference type="GO" id="GO:0046872">
    <property type="term" value="F:metal ion binding"/>
    <property type="evidence" value="ECO:0007669"/>
    <property type="project" value="UniProtKB-KW"/>
</dbReference>
<organism evidence="25 26">
    <name type="scientific">Halomonas saccharevitans</name>
    <dbReference type="NCBI Taxonomy" id="416872"/>
    <lineage>
        <taxon>Bacteria</taxon>
        <taxon>Pseudomonadati</taxon>
        <taxon>Pseudomonadota</taxon>
        <taxon>Gammaproteobacteria</taxon>
        <taxon>Oceanospirillales</taxon>
        <taxon>Halomonadaceae</taxon>
        <taxon>Halomonas</taxon>
    </lineage>
</organism>
<evidence type="ECO:0000256" key="2">
    <source>
        <dbReference type="ARBA" id="ARBA00005967"/>
    </source>
</evidence>
<name>A0A1I7BY46_9GAMM</name>
<keyword evidence="8 24" id="KW-0808">Transferase</keyword>
<evidence type="ECO:0000256" key="15">
    <source>
        <dbReference type="ARBA" id="ARBA00022989"/>
    </source>
</evidence>
<feature type="binding site" evidence="22">
    <location>
        <position position="39"/>
    </location>
    <ligand>
        <name>ATP</name>
        <dbReference type="ChEBI" id="CHEBI:30616"/>
    </ligand>
</feature>
<dbReference type="CDD" id="cd14264">
    <property type="entry name" value="DAGK_IM"/>
    <property type="match status" value="1"/>
</dbReference>
<feature type="binding site" evidence="22">
    <location>
        <position position="27"/>
    </location>
    <ligand>
        <name>ATP</name>
        <dbReference type="ChEBI" id="CHEBI:30616"/>
    </ligand>
</feature>
<evidence type="ECO:0000256" key="23">
    <source>
        <dbReference type="PIRSR" id="PIRSR600829-4"/>
    </source>
</evidence>
<keyword evidence="11 22" id="KW-0547">Nucleotide-binding</keyword>
<keyword evidence="16 24" id="KW-0443">Lipid metabolism</keyword>
<dbReference type="GO" id="GO:0004143">
    <property type="term" value="F:ATP-dependent diacylglycerol kinase activity"/>
    <property type="evidence" value="ECO:0007669"/>
    <property type="project" value="UniProtKB-EC"/>
</dbReference>
<evidence type="ECO:0000256" key="4">
    <source>
        <dbReference type="ARBA" id="ARBA00017575"/>
    </source>
</evidence>
<feature type="binding site" evidence="21">
    <location>
        <begin position="123"/>
        <end position="128"/>
    </location>
    <ligand>
        <name>substrate</name>
    </ligand>
</feature>
<reference evidence="25 26" key="1">
    <citation type="submission" date="2016-10" db="EMBL/GenBank/DDBJ databases">
        <authorList>
            <person name="de Groot N.N."/>
        </authorList>
    </citation>
    <scope>NUCLEOTIDE SEQUENCE [LARGE SCALE GENOMIC DNA]</scope>
    <source>
        <strain evidence="25 26">CGMCC 1.6493</strain>
    </source>
</reference>
<feature type="binding site" evidence="22">
    <location>
        <position position="87"/>
    </location>
    <ligand>
        <name>ATP</name>
        <dbReference type="ChEBI" id="CHEBI:30616"/>
    </ligand>
</feature>
<feature type="transmembrane region" description="Helical" evidence="24">
    <location>
        <begin position="107"/>
        <end position="128"/>
    </location>
</feature>
<evidence type="ECO:0000256" key="7">
    <source>
        <dbReference type="ARBA" id="ARBA00022519"/>
    </source>
</evidence>
<feature type="active site" description="Proton acceptor" evidence="20">
    <location>
        <position position="80"/>
    </location>
</feature>
<feature type="binding site" evidence="21">
    <location>
        <position position="109"/>
    </location>
    <ligand>
        <name>substrate</name>
    </ligand>
</feature>
<comment type="function">
    <text evidence="24">Catalyzes the ATP-dependent phosphorylation of sn-l,2-diacylglycerol (DAG) to phosphatidic acid. Involved in the recycling of diacylglycerol produced as a by-product during membrane-derived oligosaccharide (MDO) biosynthesis.</text>
</comment>
<evidence type="ECO:0000256" key="9">
    <source>
        <dbReference type="ARBA" id="ARBA00022692"/>
    </source>
</evidence>
<keyword evidence="17 24" id="KW-0472">Membrane</keyword>
<keyword evidence="10 23" id="KW-0479">Metal-binding</keyword>
<keyword evidence="13 22" id="KW-0067">ATP-binding</keyword>
<evidence type="ECO:0000256" key="10">
    <source>
        <dbReference type="ARBA" id="ARBA00022723"/>
    </source>
</evidence>
<evidence type="ECO:0000256" key="11">
    <source>
        <dbReference type="ARBA" id="ARBA00022741"/>
    </source>
</evidence>
<dbReference type="GO" id="GO:0005886">
    <property type="term" value="C:plasma membrane"/>
    <property type="evidence" value="ECO:0007669"/>
    <property type="project" value="UniProtKB-SubCell"/>
</dbReference>
<feature type="binding site" evidence="22">
    <location>
        <begin position="105"/>
        <end position="106"/>
    </location>
    <ligand>
        <name>ATP</name>
        <dbReference type="ChEBI" id="CHEBI:30616"/>
    </ligand>
</feature>